<reference evidence="2" key="1">
    <citation type="submission" date="2018-05" db="EMBL/GenBank/DDBJ databases">
        <authorList>
            <person name="Deangelis K."/>
            <person name="Huntemann M."/>
            <person name="Clum A."/>
            <person name="Pillay M."/>
            <person name="Palaniappan K."/>
            <person name="Varghese N."/>
            <person name="Mikhailova N."/>
            <person name="Stamatis D."/>
            <person name="Reddy T."/>
            <person name="Daum C."/>
            <person name="Shapiro N."/>
            <person name="Ivanova N."/>
            <person name="Kyrpides N."/>
            <person name="Woyke T."/>
        </authorList>
    </citation>
    <scope>NUCLEOTIDE SEQUENCE [LARGE SCALE GENOMIC DNA]</scope>
    <source>
        <strain evidence="2">GAS496</strain>
    </source>
</reference>
<protein>
    <submittedName>
        <fullName evidence="1">Putative DCC family thiol-disulfide oxidoreductase YuxK</fullName>
    </submittedName>
</protein>
<dbReference type="EMBL" id="QJJU01000003">
    <property type="protein sequence ID" value="PXX11235.1"/>
    <property type="molecule type" value="Genomic_DNA"/>
</dbReference>
<organism evidence="1 2">
    <name type="scientific">Mycolicibacterium moriokaense</name>
    <dbReference type="NCBI Taxonomy" id="39691"/>
    <lineage>
        <taxon>Bacteria</taxon>
        <taxon>Bacillati</taxon>
        <taxon>Actinomycetota</taxon>
        <taxon>Actinomycetes</taxon>
        <taxon>Mycobacteriales</taxon>
        <taxon>Mycobacteriaceae</taxon>
        <taxon>Mycolicibacterium</taxon>
    </lineage>
</organism>
<dbReference type="Proteomes" id="UP000247781">
    <property type="component" value="Unassembled WGS sequence"/>
</dbReference>
<keyword evidence="2" id="KW-1185">Reference proteome</keyword>
<name>A0A318HP43_9MYCO</name>
<dbReference type="RefSeq" id="WP_110315297.1">
    <property type="nucleotide sequence ID" value="NZ_QJJU01000003.1"/>
</dbReference>
<dbReference type="OrthoDB" id="9813713at2"/>
<dbReference type="InterPro" id="IPR007263">
    <property type="entry name" value="DCC1-like"/>
</dbReference>
<dbReference type="AlphaFoldDB" id="A0A318HP43"/>
<comment type="caution">
    <text evidence="1">The sequence shown here is derived from an EMBL/GenBank/DDBJ whole genome shotgun (WGS) entry which is preliminary data.</text>
</comment>
<evidence type="ECO:0000313" key="2">
    <source>
        <dbReference type="Proteomes" id="UP000247781"/>
    </source>
</evidence>
<proteinExistence type="predicted"/>
<sequence length="125" mass="13896">MNGVLFFDGACGMCTRSVYFIRRLDRAGALQIVPFQQPGSEERLGLDTARMYTSSWWLDATGQVYGAAEGVNAALSAALGTRLPLLFYRIPGVRQLQDAVYRWIAGHRYRFPGTTPYCESHPVAC</sequence>
<reference evidence="1 2" key="2">
    <citation type="submission" date="2018-06" db="EMBL/GenBank/DDBJ databases">
        <title>Sequencing of bacterial isolates from soil warming experiment in Harvard Forest, Massachusetts, USA.</title>
        <authorList>
            <person name="Deangelis K.PhD."/>
        </authorList>
    </citation>
    <scope>NUCLEOTIDE SEQUENCE [LARGE SCALE GENOMIC DNA]</scope>
    <source>
        <strain evidence="1 2">GAS496</strain>
    </source>
</reference>
<accession>A0A318HP43</accession>
<evidence type="ECO:0000313" key="1">
    <source>
        <dbReference type="EMBL" id="PXX11235.1"/>
    </source>
</evidence>
<dbReference type="GO" id="GO:0015035">
    <property type="term" value="F:protein-disulfide reductase activity"/>
    <property type="evidence" value="ECO:0007669"/>
    <property type="project" value="InterPro"/>
</dbReference>
<gene>
    <name evidence="1" type="ORF">C8E89_103324</name>
</gene>
<dbReference type="Pfam" id="PF04134">
    <property type="entry name" value="DCC1-like"/>
    <property type="match status" value="1"/>
</dbReference>